<dbReference type="PANTHER" id="PTHR42693:SF53">
    <property type="entry name" value="ENDO-4-O-SULFATASE"/>
    <property type="match status" value="1"/>
</dbReference>
<dbReference type="EMBL" id="JAUOPB010000006">
    <property type="protein sequence ID" value="MDO6422559.1"/>
    <property type="molecule type" value="Genomic_DNA"/>
</dbReference>
<evidence type="ECO:0000256" key="4">
    <source>
        <dbReference type="ARBA" id="ARBA00022837"/>
    </source>
</evidence>
<evidence type="ECO:0000313" key="7">
    <source>
        <dbReference type="EMBL" id="MDO6422559.1"/>
    </source>
</evidence>
<dbReference type="PANTHER" id="PTHR42693">
    <property type="entry name" value="ARYLSULFATASE FAMILY MEMBER"/>
    <property type="match status" value="1"/>
</dbReference>
<dbReference type="Pfam" id="PF00884">
    <property type="entry name" value="Sulfatase"/>
    <property type="match status" value="1"/>
</dbReference>
<keyword evidence="5" id="KW-0732">Signal</keyword>
<dbReference type="PROSITE" id="PS00149">
    <property type="entry name" value="SULFATASE_2"/>
    <property type="match status" value="1"/>
</dbReference>
<comment type="similarity">
    <text evidence="1">Belongs to the sulfatase family.</text>
</comment>
<evidence type="ECO:0000256" key="3">
    <source>
        <dbReference type="ARBA" id="ARBA00022801"/>
    </source>
</evidence>
<dbReference type="GO" id="GO:0046872">
    <property type="term" value="F:metal ion binding"/>
    <property type="evidence" value="ECO:0007669"/>
    <property type="project" value="UniProtKB-KW"/>
</dbReference>
<keyword evidence="3 7" id="KW-0378">Hydrolase</keyword>
<name>A0AAW7X576_9GAMM</name>
<evidence type="ECO:0000256" key="1">
    <source>
        <dbReference type="ARBA" id="ARBA00008779"/>
    </source>
</evidence>
<feature type="domain" description="Sulfatase N-terminal" evidence="6">
    <location>
        <begin position="30"/>
        <end position="355"/>
    </location>
</feature>
<dbReference type="GO" id="GO:0004065">
    <property type="term" value="F:arylsulfatase activity"/>
    <property type="evidence" value="ECO:0007669"/>
    <property type="project" value="TreeGrafter"/>
</dbReference>
<comment type="caution">
    <text evidence="7">The sequence shown here is derived from an EMBL/GenBank/DDBJ whole genome shotgun (WGS) entry which is preliminary data.</text>
</comment>
<dbReference type="AlphaFoldDB" id="A0AAW7X576"/>
<organism evidence="7 8">
    <name type="scientific">Saccharophagus degradans</name>
    <dbReference type="NCBI Taxonomy" id="86304"/>
    <lineage>
        <taxon>Bacteria</taxon>
        <taxon>Pseudomonadati</taxon>
        <taxon>Pseudomonadota</taxon>
        <taxon>Gammaproteobacteria</taxon>
        <taxon>Cellvibrionales</taxon>
        <taxon>Cellvibrionaceae</taxon>
        <taxon>Saccharophagus</taxon>
    </lineage>
</organism>
<dbReference type="PROSITE" id="PS51257">
    <property type="entry name" value="PROKAR_LIPOPROTEIN"/>
    <property type="match status" value="1"/>
</dbReference>
<evidence type="ECO:0000313" key="8">
    <source>
        <dbReference type="Proteomes" id="UP001169760"/>
    </source>
</evidence>
<evidence type="ECO:0000256" key="2">
    <source>
        <dbReference type="ARBA" id="ARBA00022723"/>
    </source>
</evidence>
<keyword evidence="2" id="KW-0479">Metal-binding</keyword>
<accession>A0AAW7X576</accession>
<evidence type="ECO:0000259" key="6">
    <source>
        <dbReference type="Pfam" id="PF00884"/>
    </source>
</evidence>
<dbReference type="Proteomes" id="UP001169760">
    <property type="component" value="Unassembled WGS sequence"/>
</dbReference>
<protein>
    <submittedName>
        <fullName evidence="7">Sulfatase-like hydrolase/transferase</fullName>
    </submittedName>
</protein>
<feature type="chain" id="PRO_5043925220" evidence="5">
    <location>
        <begin position="22"/>
        <end position="486"/>
    </location>
</feature>
<reference evidence="7" key="1">
    <citation type="submission" date="2023-07" db="EMBL/GenBank/DDBJ databases">
        <title>Genome content predicts the carbon catabolic preferences of heterotrophic bacteria.</title>
        <authorList>
            <person name="Gralka M."/>
        </authorList>
    </citation>
    <scope>NUCLEOTIDE SEQUENCE</scope>
    <source>
        <strain evidence="7">I3M17_2</strain>
    </source>
</reference>
<keyword evidence="4" id="KW-0106">Calcium</keyword>
<dbReference type="InterPro" id="IPR024607">
    <property type="entry name" value="Sulfatase_CS"/>
</dbReference>
<proteinExistence type="inferred from homology"/>
<dbReference type="InterPro" id="IPR000917">
    <property type="entry name" value="Sulfatase_N"/>
</dbReference>
<dbReference type="InterPro" id="IPR050738">
    <property type="entry name" value="Sulfatase"/>
</dbReference>
<gene>
    <name evidence="7" type="ORF">Q4521_08750</name>
</gene>
<evidence type="ECO:0000256" key="5">
    <source>
        <dbReference type="SAM" id="SignalP"/>
    </source>
</evidence>
<feature type="signal peptide" evidence="5">
    <location>
        <begin position="1"/>
        <end position="21"/>
    </location>
</feature>
<dbReference type="RefSeq" id="WP_216064892.1">
    <property type="nucleotide sequence ID" value="NZ_JAHKPP010000036.1"/>
</dbReference>
<sequence length="486" mass="55070">MFYIFKIWLALLFVLVFSACAQSEQNDSRPNILFILADDLGYADVGFNGATDIKTPNLDDLANNGITFTQAYAAHPFCGPSRAGLLTGRYPHKFGSQFNLPDIPHSGGLGVPTSETFISEVLQQAGYFTGAIGKWHLGEMKEHHPNNRGFDEFYGFLPGGHHYHPEMFNKRVDALRQAGRTTLHHYLQPLEHNGTEVRETEYLTDGLSREAVNFIAKAEEKKQPFFLYLAYNAPHTPLEATDADLAKFPNIKDKKRKTYAAMVYALDRGVKRVVDELKRTGQFDNTLIIFMSDNGGKVSEGANNGPLRAGKGSVYEGGHRSPMFFHWPKQIKTTSEYRYLVHALDFFPTFAALAQAKIADTIALDGKNIWPAVRDNTVAHQGESYFVMRHRGGLSDVAAHREQWKAVRVANGPWALYDVNKDPEEKHNVNEDYPNLLIDMVTEMNAWSWTHEAPRWFHIHQEGVQWREDSMPRFHETFNLPVQGAR</sequence>